<dbReference type="NCBIfam" id="TIGR03370">
    <property type="entry name" value="VPLPA-CTERM"/>
    <property type="match status" value="1"/>
</dbReference>
<keyword evidence="4" id="KW-1185">Reference proteome</keyword>
<evidence type="ECO:0000256" key="1">
    <source>
        <dbReference type="SAM" id="Phobius"/>
    </source>
</evidence>
<gene>
    <name evidence="3" type="ORF">D3P06_18285</name>
</gene>
<feature type="signal peptide" evidence="2">
    <location>
        <begin position="1"/>
        <end position="22"/>
    </location>
</feature>
<name>A0A418ZP55_9RHOB</name>
<keyword evidence="1" id="KW-0472">Membrane</keyword>
<dbReference type="AlphaFoldDB" id="A0A418ZP55"/>
<dbReference type="EMBL" id="QZEV01000180">
    <property type="protein sequence ID" value="RJK95253.1"/>
    <property type="molecule type" value="Genomic_DNA"/>
</dbReference>
<feature type="transmembrane region" description="Helical" evidence="1">
    <location>
        <begin position="165"/>
        <end position="189"/>
    </location>
</feature>
<evidence type="ECO:0000313" key="4">
    <source>
        <dbReference type="Proteomes" id="UP000285530"/>
    </source>
</evidence>
<protein>
    <submittedName>
        <fullName evidence="3">VPLPA-CTERM sorting domain-containing protein</fullName>
    </submittedName>
</protein>
<keyword evidence="1" id="KW-1133">Transmembrane helix</keyword>
<feature type="chain" id="PRO_5018972265" evidence="2">
    <location>
        <begin position="23"/>
        <end position="196"/>
    </location>
</feature>
<reference evidence="3 4" key="1">
    <citation type="submission" date="2018-09" db="EMBL/GenBank/DDBJ databases">
        <title>Paracoccus onubensis nov. sp. a moderate halophilic bacterium isolated from Gruta de las Maravillas (Aracena, Spain).</title>
        <authorList>
            <person name="Jurado V."/>
            <person name="Gutierrez-Patricio S."/>
            <person name="Gonzalez-Pimentel J.L."/>
            <person name="Laiz L."/>
            <person name="Saiz-Jimenez C."/>
        </authorList>
    </citation>
    <scope>NUCLEOTIDE SEQUENCE [LARGE SCALE GENOMIC DNA]</scope>
    <source>
        <strain evidence="3 4">DSM 19484</strain>
    </source>
</reference>
<organism evidence="3 4">
    <name type="scientific">Paracoccus aestuarii</name>
    <dbReference type="NCBI Taxonomy" id="453842"/>
    <lineage>
        <taxon>Bacteria</taxon>
        <taxon>Pseudomonadati</taxon>
        <taxon>Pseudomonadota</taxon>
        <taxon>Alphaproteobacteria</taxon>
        <taxon>Rhodobacterales</taxon>
        <taxon>Paracoccaceae</taxon>
        <taxon>Paracoccus</taxon>
    </lineage>
</organism>
<evidence type="ECO:0000256" key="2">
    <source>
        <dbReference type="SAM" id="SignalP"/>
    </source>
</evidence>
<dbReference type="RefSeq" id="WP_119887852.1">
    <property type="nucleotide sequence ID" value="NZ_QZEV01000180.1"/>
</dbReference>
<sequence>MNIPKIGATAAILMTMAGGTQAATYAASSIVASETVYGTCTRINCAANDRKNANNALGEADGAFYAMGLGGQLTVGFDTKSFAPGARVTINEVTFNGPQSSNHFEAVDVYSVLGGIATFIDRIANTTQSTTLLVAQGFEYIRLIDVTRTEFPSSTSFDGFDVESISVAAVPVPAAGFMLMAGLGGLAALGRRRKSV</sequence>
<keyword evidence="1" id="KW-0812">Transmembrane</keyword>
<evidence type="ECO:0000313" key="3">
    <source>
        <dbReference type="EMBL" id="RJK95253.1"/>
    </source>
</evidence>
<dbReference type="InterPro" id="IPR022472">
    <property type="entry name" value="VPLPA-CTERM"/>
</dbReference>
<accession>A0A418ZP55</accession>
<keyword evidence="2" id="KW-0732">Signal</keyword>
<dbReference type="Proteomes" id="UP000285530">
    <property type="component" value="Unassembled WGS sequence"/>
</dbReference>
<dbReference type="OrthoDB" id="7775398at2"/>
<proteinExistence type="predicted"/>
<comment type="caution">
    <text evidence="3">The sequence shown here is derived from an EMBL/GenBank/DDBJ whole genome shotgun (WGS) entry which is preliminary data.</text>
</comment>